<sequence length="407" mass="45110">MVDVMDLTGYRVLDDLMHEAEALGPHDLPELVGRAADRLGLQEVTIYLADVQQDVLIPLPDPQTPERPVLQIDEGLAGWCYRTASIRIAEAESNGLMLWLPLADGIERIGVLSVRTDRLDVPILRFCRSLAALLSLIVLTKGTRSDSFTRLQRTEPMRLPAEMVWAFLPPRTLRSPRITSSAVLEPAYAVGGDGFDHSLIDQTLHATILDAMGHDLRAGLTTSVAMAGCRNARRNGFDLRELAESVDQNLSEMFPDRYCTGIFAHVDLPTGELTWVNCGHPVPLLIRDQRVVTGALERPAETPLGLGSLTGRRRRIQHYRLQPGDRVLLYTDGVTEARTPDGERFGLDSFTDFIIRATAAGEPAYEVLRRLIHAVLAHHDRHLEDDATIVLFEWLPAPEHPAAAPTL</sequence>
<dbReference type="SUPFAM" id="SSF81606">
    <property type="entry name" value="PP2C-like"/>
    <property type="match status" value="1"/>
</dbReference>
<dbReference type="RefSeq" id="WP_245974081.1">
    <property type="nucleotide sequence ID" value="NZ_QTTT01000001.1"/>
</dbReference>
<evidence type="ECO:0000259" key="2">
    <source>
        <dbReference type="SMART" id="SM00331"/>
    </source>
</evidence>
<dbReference type="PANTHER" id="PTHR43156:SF2">
    <property type="entry name" value="STAGE II SPORULATION PROTEIN E"/>
    <property type="match status" value="1"/>
</dbReference>
<gene>
    <name evidence="3" type="ORF">DFJ69_1343</name>
</gene>
<keyword evidence="1" id="KW-0378">Hydrolase</keyword>
<dbReference type="PANTHER" id="PTHR43156">
    <property type="entry name" value="STAGE II SPORULATION PROTEIN E-RELATED"/>
    <property type="match status" value="1"/>
</dbReference>
<protein>
    <submittedName>
        <fullName evidence="3">Stage II sporulation protein E</fullName>
    </submittedName>
</protein>
<dbReference type="InterPro" id="IPR052016">
    <property type="entry name" value="Bact_Sigma-Reg"/>
</dbReference>
<dbReference type="InterPro" id="IPR001932">
    <property type="entry name" value="PPM-type_phosphatase-like_dom"/>
</dbReference>
<dbReference type="EMBL" id="QTTT01000001">
    <property type="protein sequence ID" value="REE95929.1"/>
    <property type="molecule type" value="Genomic_DNA"/>
</dbReference>
<dbReference type="SUPFAM" id="SSF55781">
    <property type="entry name" value="GAF domain-like"/>
    <property type="match status" value="1"/>
</dbReference>
<proteinExistence type="predicted"/>
<dbReference type="SMART" id="SM00331">
    <property type="entry name" value="PP2C_SIG"/>
    <property type="match status" value="1"/>
</dbReference>
<dbReference type="InterPro" id="IPR036457">
    <property type="entry name" value="PPM-type-like_dom_sf"/>
</dbReference>
<feature type="domain" description="PPM-type phosphatase" evidence="2">
    <location>
        <begin position="175"/>
        <end position="394"/>
    </location>
</feature>
<dbReference type="Pfam" id="PF07228">
    <property type="entry name" value="SpoIIE"/>
    <property type="match status" value="1"/>
</dbReference>
<name>A0A3D9SJ54_9ACTN</name>
<evidence type="ECO:0000256" key="1">
    <source>
        <dbReference type="ARBA" id="ARBA00022801"/>
    </source>
</evidence>
<dbReference type="Proteomes" id="UP000256661">
    <property type="component" value="Unassembled WGS sequence"/>
</dbReference>
<keyword evidence="4" id="KW-1185">Reference proteome</keyword>
<dbReference type="Gene3D" id="3.60.40.10">
    <property type="entry name" value="PPM-type phosphatase domain"/>
    <property type="match status" value="1"/>
</dbReference>
<reference evidence="3 4" key="1">
    <citation type="submission" date="2018-08" db="EMBL/GenBank/DDBJ databases">
        <title>Sequencing the genomes of 1000 actinobacteria strains.</title>
        <authorList>
            <person name="Klenk H.-P."/>
        </authorList>
    </citation>
    <scope>NUCLEOTIDE SEQUENCE [LARGE SCALE GENOMIC DNA]</scope>
    <source>
        <strain evidence="3 4">DSM 43927</strain>
    </source>
</reference>
<dbReference type="AlphaFoldDB" id="A0A3D9SJ54"/>
<dbReference type="GO" id="GO:0016791">
    <property type="term" value="F:phosphatase activity"/>
    <property type="evidence" value="ECO:0007669"/>
    <property type="project" value="TreeGrafter"/>
</dbReference>
<comment type="caution">
    <text evidence="3">The sequence shown here is derived from an EMBL/GenBank/DDBJ whole genome shotgun (WGS) entry which is preliminary data.</text>
</comment>
<organism evidence="3 4">
    <name type="scientific">Thermomonospora umbrina</name>
    <dbReference type="NCBI Taxonomy" id="111806"/>
    <lineage>
        <taxon>Bacteria</taxon>
        <taxon>Bacillati</taxon>
        <taxon>Actinomycetota</taxon>
        <taxon>Actinomycetes</taxon>
        <taxon>Streptosporangiales</taxon>
        <taxon>Thermomonosporaceae</taxon>
        <taxon>Thermomonospora</taxon>
    </lineage>
</organism>
<evidence type="ECO:0000313" key="4">
    <source>
        <dbReference type="Proteomes" id="UP000256661"/>
    </source>
</evidence>
<evidence type="ECO:0000313" key="3">
    <source>
        <dbReference type="EMBL" id="REE95929.1"/>
    </source>
</evidence>
<accession>A0A3D9SJ54</accession>